<organism evidence="1 2">
    <name type="scientific">Populus alba</name>
    <name type="common">White poplar</name>
    <dbReference type="NCBI Taxonomy" id="43335"/>
    <lineage>
        <taxon>Eukaryota</taxon>
        <taxon>Viridiplantae</taxon>
        <taxon>Streptophyta</taxon>
        <taxon>Embryophyta</taxon>
        <taxon>Tracheophyta</taxon>
        <taxon>Spermatophyta</taxon>
        <taxon>Magnoliopsida</taxon>
        <taxon>eudicotyledons</taxon>
        <taxon>Gunneridae</taxon>
        <taxon>Pentapetalae</taxon>
        <taxon>rosids</taxon>
        <taxon>fabids</taxon>
        <taxon>Malpighiales</taxon>
        <taxon>Salicaceae</taxon>
        <taxon>Saliceae</taxon>
        <taxon>Populus</taxon>
    </lineage>
</organism>
<keyword evidence="2" id="KW-1185">Reference proteome</keyword>
<proteinExistence type="predicted"/>
<evidence type="ECO:0000313" key="2">
    <source>
        <dbReference type="Proteomes" id="UP000309997"/>
    </source>
</evidence>
<protein>
    <submittedName>
        <fullName evidence="1">Uncharacterized protein</fullName>
    </submittedName>
</protein>
<comment type="caution">
    <text evidence="1">The sequence shown here is derived from an EMBL/GenBank/DDBJ whole genome shotgun (WGS) entry which is preliminary data.</text>
</comment>
<evidence type="ECO:0000313" key="1">
    <source>
        <dbReference type="EMBL" id="KAL3579120.1"/>
    </source>
</evidence>
<reference evidence="1 2" key="1">
    <citation type="journal article" date="2024" name="Plant Biotechnol. J.">
        <title>Genome and CRISPR/Cas9 system of a widespread forest tree (Populus alba) in the world.</title>
        <authorList>
            <person name="Liu Y.J."/>
            <person name="Jiang P.F."/>
            <person name="Han X.M."/>
            <person name="Li X.Y."/>
            <person name="Wang H.M."/>
            <person name="Wang Y.J."/>
            <person name="Wang X.X."/>
            <person name="Zeng Q.Y."/>
        </authorList>
    </citation>
    <scope>NUCLEOTIDE SEQUENCE [LARGE SCALE GENOMIC DNA]</scope>
    <source>
        <strain evidence="2">cv. PAL-ZL1</strain>
    </source>
</reference>
<dbReference type="Proteomes" id="UP000309997">
    <property type="component" value="Unassembled WGS sequence"/>
</dbReference>
<dbReference type="EMBL" id="RCHU02000010">
    <property type="protein sequence ID" value="KAL3579120.1"/>
    <property type="molecule type" value="Genomic_DNA"/>
</dbReference>
<gene>
    <name evidence="1" type="ORF">D5086_020624</name>
</gene>
<sequence>MAESSSFKDSRWSLHGMTALVTGVCDASCRVQREKLIEEVNNVGKVIRKSTTVYSAEEYSKVMATNFDSAYHLSQIAHPLLKASGAGSIVFISSVADLMHLGTGSIYGASKGE</sequence>
<name>A0ACC4BKQ4_POPAL</name>
<accession>A0ACC4BKQ4</accession>